<evidence type="ECO:0000313" key="3">
    <source>
        <dbReference type="Proteomes" id="UP000676246"/>
    </source>
</evidence>
<evidence type="ECO:0000313" key="2">
    <source>
        <dbReference type="EMBL" id="MBQ0932518.1"/>
    </source>
</evidence>
<sequence length="161" mass="17377">MFRRPQQLRRWALRVVLVWLFGIGLGVANACLAAQQFAGGDEAFQAVANVQAADDAAAPADCEHHSVAVLDQSWHDQQDSKPKPKPKPKSNCESFCERAGVTIPPQKSVLDNYQFHVLPLPMVAALVVPASVDVSAHVGGVARRDGARPLPIPIAFLRLAL</sequence>
<keyword evidence="3" id="KW-1185">Reference proteome</keyword>
<name>A0A940YBI3_9BURK</name>
<gene>
    <name evidence="2" type="ORF">KAK03_18730</name>
</gene>
<dbReference type="AlphaFoldDB" id="A0A940YBI3"/>
<organism evidence="2 3">
    <name type="scientific">Ideonella alba</name>
    <dbReference type="NCBI Taxonomy" id="2824118"/>
    <lineage>
        <taxon>Bacteria</taxon>
        <taxon>Pseudomonadati</taxon>
        <taxon>Pseudomonadota</taxon>
        <taxon>Betaproteobacteria</taxon>
        <taxon>Burkholderiales</taxon>
        <taxon>Sphaerotilaceae</taxon>
        <taxon>Ideonella</taxon>
    </lineage>
</organism>
<accession>A0A940YBI3</accession>
<dbReference type="EMBL" id="JAGQDD010000017">
    <property type="protein sequence ID" value="MBQ0932518.1"/>
    <property type="molecule type" value="Genomic_DNA"/>
</dbReference>
<feature type="region of interest" description="Disordered" evidence="1">
    <location>
        <begin position="71"/>
        <end position="91"/>
    </location>
</feature>
<dbReference type="RefSeq" id="WP_210856158.1">
    <property type="nucleotide sequence ID" value="NZ_JAGQDD010000017.1"/>
</dbReference>
<protein>
    <submittedName>
        <fullName evidence="2">Uncharacterized protein</fullName>
    </submittedName>
</protein>
<reference evidence="2 3" key="1">
    <citation type="submission" date="2021-04" db="EMBL/GenBank/DDBJ databases">
        <title>The genome sequence of Ideonella sp. 3Y2.</title>
        <authorList>
            <person name="Liu Y."/>
        </authorList>
    </citation>
    <scope>NUCLEOTIDE SEQUENCE [LARGE SCALE GENOMIC DNA]</scope>
    <source>
        <strain evidence="2 3">3Y2</strain>
    </source>
</reference>
<proteinExistence type="predicted"/>
<feature type="compositionally biased region" description="Basic and acidic residues" evidence="1">
    <location>
        <begin position="73"/>
        <end position="82"/>
    </location>
</feature>
<evidence type="ECO:0000256" key="1">
    <source>
        <dbReference type="SAM" id="MobiDB-lite"/>
    </source>
</evidence>
<dbReference type="Proteomes" id="UP000676246">
    <property type="component" value="Unassembled WGS sequence"/>
</dbReference>
<comment type="caution">
    <text evidence="2">The sequence shown here is derived from an EMBL/GenBank/DDBJ whole genome shotgun (WGS) entry which is preliminary data.</text>
</comment>